<keyword evidence="2" id="KW-1185">Reference proteome</keyword>
<dbReference type="RefSeq" id="WP_008477119.1">
    <property type="nucleotide sequence ID" value="NZ_CAGS01000171.1"/>
</dbReference>
<comment type="caution">
    <text evidence="1">The sequence shown here is derived from an EMBL/GenBank/DDBJ whole genome shotgun (WGS) entry which is preliminary data.</text>
</comment>
<accession>I4EG35</accession>
<reference evidence="1 2" key="1">
    <citation type="journal article" date="2012" name="ISME J.">
        <title>Nitrification expanded: discovery, physiology and genomics of a nitrite-oxidizing bacterium from the phylum Chloroflexi.</title>
        <authorList>
            <person name="Sorokin D.Y."/>
            <person name="Lucker S."/>
            <person name="Vejmelkova D."/>
            <person name="Kostrikina N.A."/>
            <person name="Kleerebezem R."/>
            <person name="Rijpstra W.I."/>
            <person name="Damste J.S."/>
            <person name="Le Paslier D."/>
            <person name="Muyzer G."/>
            <person name="Wagner M."/>
            <person name="van Loosdrecht M.C."/>
            <person name="Daims H."/>
        </authorList>
    </citation>
    <scope>NUCLEOTIDE SEQUENCE [LARGE SCALE GENOMIC DNA]</scope>
    <source>
        <strain evidence="2">none</strain>
    </source>
</reference>
<dbReference type="AlphaFoldDB" id="I4EG35"/>
<organism evidence="1 2">
    <name type="scientific">Nitrolancea hollandica Lb</name>
    <dbReference type="NCBI Taxonomy" id="1129897"/>
    <lineage>
        <taxon>Bacteria</taxon>
        <taxon>Pseudomonadati</taxon>
        <taxon>Thermomicrobiota</taxon>
        <taxon>Thermomicrobia</taxon>
        <taxon>Sphaerobacterales</taxon>
        <taxon>Sphaerobacterineae</taxon>
        <taxon>Sphaerobacteraceae</taxon>
        <taxon>Nitrolancea</taxon>
    </lineage>
</organism>
<gene>
    <name evidence="1" type="ORF">NITHO_2520022</name>
</gene>
<name>I4EG35_9BACT</name>
<dbReference type="InterPro" id="IPR044000">
    <property type="entry name" value="Phage_tube_2"/>
</dbReference>
<protein>
    <submittedName>
        <fullName evidence="1">Uncharacterized protein</fullName>
    </submittedName>
</protein>
<dbReference type="OrthoDB" id="5052058at2"/>
<evidence type="ECO:0000313" key="1">
    <source>
        <dbReference type="EMBL" id="CCF83647.1"/>
    </source>
</evidence>
<dbReference type="Proteomes" id="UP000004221">
    <property type="component" value="Unassembled WGS sequence"/>
</dbReference>
<evidence type="ECO:0000313" key="2">
    <source>
        <dbReference type="Proteomes" id="UP000004221"/>
    </source>
</evidence>
<dbReference type="Pfam" id="PF18906">
    <property type="entry name" value="Phage_tube_2"/>
    <property type="match status" value="1"/>
</dbReference>
<sequence>MTTGTGKVFGIADESSYATYTAPLKWIEFNSESIKANPQPYEAERLDGRPYQTTNDFRQIIKGAGGDTEFDVTQKGMGKLFLAMLGAVATSQPDVVNMPLEFLHTFTPSRAGWHSKSFSVLKNIPAPDDTDFPFAYAGGVVTKWDLKAALNQALKLTLTWDFMKEFTDKTVGVPSFPTNNLAFIDIDLAIEIDGASSCISELGITEDRPLKTDRWCLGGTKKRPLLNGKAKITGTISKDFEDITLYQKFISGAHAALILTASLGEIDAGKANPFKLVVTVPDIVFTGETPTIGGQDLVQQSLPWTALDNGTDPIITFEYSTSDATP</sequence>
<dbReference type="EMBL" id="CAGS01000171">
    <property type="protein sequence ID" value="CCF83647.1"/>
    <property type="molecule type" value="Genomic_DNA"/>
</dbReference>
<proteinExistence type="predicted"/>